<dbReference type="GO" id="GO:0016787">
    <property type="term" value="F:hydrolase activity"/>
    <property type="evidence" value="ECO:0007669"/>
    <property type="project" value="UniProtKB-KW"/>
</dbReference>
<feature type="domain" description="AB hydrolase-1" evidence="1">
    <location>
        <begin position="30"/>
        <end position="150"/>
    </location>
</feature>
<dbReference type="InterPro" id="IPR050266">
    <property type="entry name" value="AB_hydrolase_sf"/>
</dbReference>
<dbReference type="Gene3D" id="3.40.50.1820">
    <property type="entry name" value="alpha/beta hydrolase"/>
    <property type="match status" value="1"/>
</dbReference>
<organism evidence="2 3">
    <name type="scientific">Candidatus Pantoea communis</name>
    <dbReference type="NCBI Taxonomy" id="2608354"/>
    <lineage>
        <taxon>Bacteria</taxon>
        <taxon>Pseudomonadati</taxon>
        <taxon>Pseudomonadota</taxon>
        <taxon>Gammaproteobacteria</taxon>
        <taxon>Enterobacterales</taxon>
        <taxon>Erwiniaceae</taxon>
        <taxon>Pantoea</taxon>
    </lineage>
</organism>
<dbReference type="EMBL" id="VWXC01000001">
    <property type="protein sequence ID" value="NIG17270.1"/>
    <property type="molecule type" value="Genomic_DNA"/>
</dbReference>
<feature type="domain" description="AB hydrolase-1" evidence="1">
    <location>
        <begin position="219"/>
        <end position="277"/>
    </location>
</feature>
<reference evidence="2 3" key="1">
    <citation type="journal article" date="2019" name="bioRxiv">
        <title>Bacteria contribute to plant secondary compound degradation in a generalist herbivore system.</title>
        <authorList>
            <person name="Francoeur C.B."/>
            <person name="Khadempour L."/>
            <person name="Moreira-Soto R.D."/>
            <person name="Gotting K."/>
            <person name="Book A.J."/>
            <person name="Pinto-Tomas A.A."/>
            <person name="Keefover-Ring K."/>
            <person name="Currie C.R."/>
        </authorList>
    </citation>
    <scope>NUCLEOTIDE SEQUENCE [LARGE SCALE GENOMIC DNA]</scope>
    <source>
        <strain evidence="2">Al-1710</strain>
    </source>
</reference>
<sequence length="295" mass="33222">MFATVNTVKLFFDVIGSGVDMSDTLLKTKPVIIALNGGYGYDHTYLRLGLDALSKDYQIVYVDMRGHGKSEAVKRSTIQFETMADDVAKLVEALGLESAIIFGHASGSFVAQKMAIRHPDKVKGLILVSSTMGMSVIPGKAEEGYPQFFLKDRVQGELLDVGHNFFFQPTALTDQDFQYYCHNIGPYYFATQNMGLCEKVISYVTYNIDLVNHYRRLMPFYNSQGQVSNIKQPTLLMAGMYDWATPPVGSYMLANKLPDCDYVEFDQSGHYPFIEEPEKFQDSVWSFIDKNSFAV</sequence>
<dbReference type="InterPro" id="IPR000639">
    <property type="entry name" value="Epox_hydrolase-like"/>
</dbReference>
<accession>A0ABX0RI02</accession>
<dbReference type="PRINTS" id="PR00111">
    <property type="entry name" value="ABHYDROLASE"/>
</dbReference>
<proteinExistence type="predicted"/>
<dbReference type="Pfam" id="PF00561">
    <property type="entry name" value="Abhydrolase_1"/>
    <property type="match status" value="2"/>
</dbReference>
<evidence type="ECO:0000259" key="1">
    <source>
        <dbReference type="Pfam" id="PF00561"/>
    </source>
</evidence>
<dbReference type="RefSeq" id="WP_166718892.1">
    <property type="nucleotide sequence ID" value="NZ_VWXC01000001.1"/>
</dbReference>
<dbReference type="InterPro" id="IPR000073">
    <property type="entry name" value="AB_hydrolase_1"/>
</dbReference>
<evidence type="ECO:0000313" key="3">
    <source>
        <dbReference type="Proteomes" id="UP001515780"/>
    </source>
</evidence>
<keyword evidence="3" id="KW-1185">Reference proteome</keyword>
<name>A0ABX0RI02_9GAMM</name>
<dbReference type="PANTHER" id="PTHR43798:SF33">
    <property type="entry name" value="HYDROLASE, PUTATIVE (AFU_ORTHOLOGUE AFUA_2G14860)-RELATED"/>
    <property type="match status" value="1"/>
</dbReference>
<dbReference type="Proteomes" id="UP001515780">
    <property type="component" value="Unassembled WGS sequence"/>
</dbReference>
<dbReference type="SUPFAM" id="SSF53474">
    <property type="entry name" value="alpha/beta-Hydrolases"/>
    <property type="match status" value="1"/>
</dbReference>
<protein>
    <submittedName>
        <fullName evidence="2">Alpha/beta hydrolase</fullName>
    </submittedName>
</protein>
<dbReference type="PANTHER" id="PTHR43798">
    <property type="entry name" value="MONOACYLGLYCEROL LIPASE"/>
    <property type="match status" value="1"/>
</dbReference>
<evidence type="ECO:0000313" key="2">
    <source>
        <dbReference type="EMBL" id="NIG17270.1"/>
    </source>
</evidence>
<dbReference type="PRINTS" id="PR00412">
    <property type="entry name" value="EPOXHYDRLASE"/>
</dbReference>
<keyword evidence="2" id="KW-0378">Hydrolase</keyword>
<dbReference type="InterPro" id="IPR029058">
    <property type="entry name" value="AB_hydrolase_fold"/>
</dbReference>
<gene>
    <name evidence="2" type="ORF">F3J37_01085</name>
</gene>
<comment type="caution">
    <text evidence="2">The sequence shown here is derived from an EMBL/GenBank/DDBJ whole genome shotgun (WGS) entry which is preliminary data.</text>
</comment>